<dbReference type="RefSeq" id="XP_025598223.1">
    <property type="nucleotide sequence ID" value="XM_025744156.1"/>
</dbReference>
<protein>
    <submittedName>
        <fullName evidence="2">Uncharacterized protein</fullName>
    </submittedName>
</protein>
<dbReference type="EMBL" id="KZ819293">
    <property type="protein sequence ID" value="PWN97944.1"/>
    <property type="molecule type" value="Genomic_DNA"/>
</dbReference>
<dbReference type="GeneID" id="37271700"/>
<accession>A0A316ZAA3</accession>
<proteinExistence type="predicted"/>
<feature type="compositionally biased region" description="Basic residues" evidence="1">
    <location>
        <begin position="246"/>
        <end position="261"/>
    </location>
</feature>
<gene>
    <name evidence="2" type="ORF">FA09DRAFT_338913</name>
</gene>
<keyword evidence="3" id="KW-1185">Reference proteome</keyword>
<reference evidence="2 3" key="1">
    <citation type="journal article" date="2018" name="Mol. Biol. Evol.">
        <title>Broad Genomic Sampling Reveals a Smut Pathogenic Ancestry of the Fungal Clade Ustilaginomycotina.</title>
        <authorList>
            <person name="Kijpornyongpan T."/>
            <person name="Mondo S.J."/>
            <person name="Barry K."/>
            <person name="Sandor L."/>
            <person name="Lee J."/>
            <person name="Lipzen A."/>
            <person name="Pangilinan J."/>
            <person name="LaButti K."/>
            <person name="Hainaut M."/>
            <person name="Henrissat B."/>
            <person name="Grigoriev I.V."/>
            <person name="Spatafora J.W."/>
            <person name="Aime M.C."/>
        </authorList>
    </citation>
    <scope>NUCLEOTIDE SEQUENCE [LARGE SCALE GENOMIC DNA]</scope>
    <source>
        <strain evidence="2 3">MCA 4186</strain>
    </source>
</reference>
<evidence type="ECO:0000313" key="2">
    <source>
        <dbReference type="EMBL" id="PWN97944.1"/>
    </source>
</evidence>
<dbReference type="AlphaFoldDB" id="A0A316ZAA3"/>
<organism evidence="2 3">
    <name type="scientific">Tilletiopsis washingtonensis</name>
    <dbReference type="NCBI Taxonomy" id="58919"/>
    <lineage>
        <taxon>Eukaryota</taxon>
        <taxon>Fungi</taxon>
        <taxon>Dikarya</taxon>
        <taxon>Basidiomycota</taxon>
        <taxon>Ustilaginomycotina</taxon>
        <taxon>Exobasidiomycetes</taxon>
        <taxon>Entylomatales</taxon>
        <taxon>Entylomatales incertae sedis</taxon>
        <taxon>Tilletiopsis</taxon>
    </lineage>
</organism>
<evidence type="ECO:0000256" key="1">
    <source>
        <dbReference type="SAM" id="MobiDB-lite"/>
    </source>
</evidence>
<evidence type="ECO:0000313" key="3">
    <source>
        <dbReference type="Proteomes" id="UP000245946"/>
    </source>
</evidence>
<dbReference type="Proteomes" id="UP000245946">
    <property type="component" value="Unassembled WGS sequence"/>
</dbReference>
<feature type="region of interest" description="Disordered" evidence="1">
    <location>
        <begin position="227"/>
        <end position="261"/>
    </location>
</feature>
<sequence>MADSLSLVAQLSAYRGAVLAFHATLSPAQRTKYTAWLLGHLCPPEMVTCANSAEMHVHWVRPGLLPFEQSLNKQQVAARYRLDEQFDRLLMCVGNGSLPDESPEVLQAFLERILTAEGGTAATTPSPSRASYPSTYERESIVATTSFARVPGGRAAAIALAGAAELAGLERPSASAMRQESLMDALLGRITELDMSDDDEYEYDEDDSEYGANFIYMDSMLERELYGPQRAMPAAAAPKPPGQGQAKRKRRGKKGKGKKKA</sequence>
<feature type="compositionally biased region" description="Low complexity" evidence="1">
    <location>
        <begin position="227"/>
        <end position="245"/>
    </location>
</feature>
<name>A0A316ZAA3_9BASI</name>